<evidence type="ECO:0000313" key="1">
    <source>
        <dbReference type="EMBL" id="PPQ74801.1"/>
    </source>
</evidence>
<organism evidence="1 2">
    <name type="scientific">Panaeolus cyanescens</name>
    <dbReference type="NCBI Taxonomy" id="181874"/>
    <lineage>
        <taxon>Eukaryota</taxon>
        <taxon>Fungi</taxon>
        <taxon>Dikarya</taxon>
        <taxon>Basidiomycota</taxon>
        <taxon>Agaricomycotina</taxon>
        <taxon>Agaricomycetes</taxon>
        <taxon>Agaricomycetidae</taxon>
        <taxon>Agaricales</taxon>
        <taxon>Agaricineae</taxon>
        <taxon>Galeropsidaceae</taxon>
        <taxon>Panaeolus</taxon>
    </lineage>
</organism>
<evidence type="ECO:0000313" key="2">
    <source>
        <dbReference type="Proteomes" id="UP000284842"/>
    </source>
</evidence>
<keyword evidence="2" id="KW-1185">Reference proteome</keyword>
<protein>
    <submittedName>
        <fullName evidence="1">Uncharacterized protein</fullName>
    </submittedName>
</protein>
<dbReference type="AlphaFoldDB" id="A0A409W8D9"/>
<accession>A0A409W8D9</accession>
<dbReference type="Proteomes" id="UP000284842">
    <property type="component" value="Unassembled WGS sequence"/>
</dbReference>
<gene>
    <name evidence="1" type="ORF">CVT24_003670</name>
</gene>
<dbReference type="InParanoid" id="A0A409W8D9"/>
<reference evidence="1 2" key="1">
    <citation type="journal article" date="2018" name="Evol. Lett.">
        <title>Horizontal gene cluster transfer increased hallucinogenic mushroom diversity.</title>
        <authorList>
            <person name="Reynolds H.T."/>
            <person name="Vijayakumar V."/>
            <person name="Gluck-Thaler E."/>
            <person name="Korotkin H.B."/>
            <person name="Matheny P.B."/>
            <person name="Slot J.C."/>
        </authorList>
    </citation>
    <scope>NUCLEOTIDE SEQUENCE [LARGE SCALE GENOMIC DNA]</scope>
    <source>
        <strain evidence="1 2">2629</strain>
    </source>
</reference>
<comment type="caution">
    <text evidence="1">The sequence shown here is derived from an EMBL/GenBank/DDBJ whole genome shotgun (WGS) entry which is preliminary data.</text>
</comment>
<sequence>MSLLKPTSFSYNPATLFFSNEKSARNLTFTIPSIVISPPDKEKFNDGVKATTVKVGYGNKEYSSLRTTKIPPPPRTISSLSLMPRLLKAPQPVQPMIDRVTGVSVMTMGFEAGMGGCIDALITMINAHAIVKNTQDLEVEGDRRRGITDAHECDQLRKAEFELYVSKACGDRQAASNPPHPIPNEAFSDDTEVPVFTTPVFNPSPSSTPPPKCADTWEPKTVVIDVEKLMQPPVSVSPFRYCAMMMNAEIVATENGSNVIGSDEHDACLEETMYDSEG</sequence>
<dbReference type="OrthoDB" id="3123132at2759"/>
<dbReference type="EMBL" id="NHTK01005725">
    <property type="protein sequence ID" value="PPQ74801.1"/>
    <property type="molecule type" value="Genomic_DNA"/>
</dbReference>
<proteinExistence type="predicted"/>
<name>A0A409W8D9_9AGAR</name>